<organism evidence="2 3">
    <name type="scientific">Suillus plorans</name>
    <dbReference type="NCBI Taxonomy" id="116603"/>
    <lineage>
        <taxon>Eukaryota</taxon>
        <taxon>Fungi</taxon>
        <taxon>Dikarya</taxon>
        <taxon>Basidiomycota</taxon>
        <taxon>Agaricomycotina</taxon>
        <taxon>Agaricomycetes</taxon>
        <taxon>Agaricomycetidae</taxon>
        <taxon>Boletales</taxon>
        <taxon>Suillineae</taxon>
        <taxon>Suillaceae</taxon>
        <taxon>Suillus</taxon>
    </lineage>
</organism>
<protein>
    <submittedName>
        <fullName evidence="2">Uncharacterized protein</fullName>
    </submittedName>
</protein>
<name>A0A9P7DLJ5_9AGAM</name>
<accession>A0A9P7DLJ5</accession>
<feature type="compositionally biased region" description="Low complexity" evidence="1">
    <location>
        <begin position="112"/>
        <end position="129"/>
    </location>
</feature>
<evidence type="ECO:0000256" key="1">
    <source>
        <dbReference type="SAM" id="MobiDB-lite"/>
    </source>
</evidence>
<evidence type="ECO:0000313" key="2">
    <source>
        <dbReference type="EMBL" id="KAG1797808.1"/>
    </source>
</evidence>
<dbReference type="EMBL" id="JABBWE010000015">
    <property type="protein sequence ID" value="KAG1797808.1"/>
    <property type="molecule type" value="Genomic_DNA"/>
</dbReference>
<sequence>MDRRSRGPDEAWERRRMLVRNAGYDRGISSDDDDDDDEEQEEEEEEEMSYRQFGWGEVGGQHTEHPGNDFSEEELPSQPQVTRHITPEIEFQYSHDEDDAVAQASVSHPVNSFTSSSQQSNSSQPRAQSVQIMTSQPDDILKCHHKKNGQPRLADPETLKLLDPIESDDEQPTRQSKAKRSKKLDRPKPTQPAWYGPQWKCFLEDAKGECRVQHALENPFPALVSDLPSSVCEVLVSVLVAWDQDGKQFEAGIPTFWIR</sequence>
<comment type="caution">
    <text evidence="2">The sequence shown here is derived from an EMBL/GenBank/DDBJ whole genome shotgun (WGS) entry which is preliminary data.</text>
</comment>
<feature type="region of interest" description="Disordered" evidence="1">
    <location>
        <begin position="19"/>
        <end position="192"/>
    </location>
</feature>
<feature type="compositionally biased region" description="Acidic residues" evidence="1">
    <location>
        <begin position="30"/>
        <end position="47"/>
    </location>
</feature>
<keyword evidence="3" id="KW-1185">Reference proteome</keyword>
<feature type="compositionally biased region" description="Basic residues" evidence="1">
    <location>
        <begin position="176"/>
        <end position="185"/>
    </location>
</feature>
<dbReference type="OrthoDB" id="2636835at2759"/>
<evidence type="ECO:0000313" key="3">
    <source>
        <dbReference type="Proteomes" id="UP000719766"/>
    </source>
</evidence>
<reference evidence="2" key="1">
    <citation type="journal article" date="2020" name="New Phytol.">
        <title>Comparative genomics reveals dynamic genome evolution in host specialist ectomycorrhizal fungi.</title>
        <authorList>
            <person name="Lofgren L.A."/>
            <person name="Nguyen N.H."/>
            <person name="Vilgalys R."/>
            <person name="Ruytinx J."/>
            <person name="Liao H.L."/>
            <person name="Branco S."/>
            <person name="Kuo A."/>
            <person name="LaButti K."/>
            <person name="Lipzen A."/>
            <person name="Andreopoulos W."/>
            <person name="Pangilinan J."/>
            <person name="Riley R."/>
            <person name="Hundley H."/>
            <person name="Na H."/>
            <person name="Barry K."/>
            <person name="Grigoriev I.V."/>
            <person name="Stajich J.E."/>
            <person name="Kennedy P.G."/>
        </authorList>
    </citation>
    <scope>NUCLEOTIDE SEQUENCE</scope>
    <source>
        <strain evidence="2">S12</strain>
    </source>
</reference>
<dbReference type="AlphaFoldDB" id="A0A9P7DLJ5"/>
<proteinExistence type="predicted"/>
<dbReference type="GeneID" id="64599932"/>
<dbReference type="Proteomes" id="UP000719766">
    <property type="component" value="Unassembled WGS sequence"/>
</dbReference>
<gene>
    <name evidence="2" type="ORF">HD556DRAFT_1440769</name>
</gene>
<dbReference type="RefSeq" id="XP_041162761.1">
    <property type="nucleotide sequence ID" value="XM_041306168.1"/>
</dbReference>